<dbReference type="InterPro" id="IPR029061">
    <property type="entry name" value="THDP-binding"/>
</dbReference>
<dbReference type="EC" id="1.2.4.1" evidence="5"/>
<evidence type="ECO:0000259" key="4">
    <source>
        <dbReference type="SMART" id="SM00861"/>
    </source>
</evidence>
<dbReference type="Proteomes" id="UP001519332">
    <property type="component" value="Unassembled WGS sequence"/>
</dbReference>
<dbReference type="InterPro" id="IPR009014">
    <property type="entry name" value="Transketo_C/PFOR_II"/>
</dbReference>
<dbReference type="SMART" id="SM00861">
    <property type="entry name" value="Transket_pyr"/>
    <property type="match status" value="1"/>
</dbReference>
<accession>A0ABS4TQW3</accession>
<dbReference type="Gene3D" id="3.40.50.920">
    <property type="match status" value="1"/>
</dbReference>
<dbReference type="EMBL" id="JAGINW010000001">
    <property type="protein sequence ID" value="MBP2326807.1"/>
    <property type="molecule type" value="Genomic_DNA"/>
</dbReference>
<dbReference type="Pfam" id="PF02780">
    <property type="entry name" value="Transketolase_C"/>
    <property type="match status" value="1"/>
</dbReference>
<evidence type="ECO:0000313" key="5">
    <source>
        <dbReference type="EMBL" id="MBP2326807.1"/>
    </source>
</evidence>
<gene>
    <name evidence="5" type="ORF">JOF56_007192</name>
</gene>
<dbReference type="GO" id="GO:0004739">
    <property type="term" value="F:pyruvate dehydrogenase (acetyl-transferring) activity"/>
    <property type="evidence" value="ECO:0007669"/>
    <property type="project" value="UniProtKB-EC"/>
</dbReference>
<dbReference type="PANTHER" id="PTHR43257:SF2">
    <property type="entry name" value="PYRUVATE DEHYDROGENASE E1 COMPONENT SUBUNIT BETA"/>
    <property type="match status" value="1"/>
</dbReference>
<keyword evidence="5" id="KW-0670">Pyruvate</keyword>
<reference evidence="5 6" key="1">
    <citation type="submission" date="2021-03" db="EMBL/GenBank/DDBJ databases">
        <title>Sequencing the genomes of 1000 actinobacteria strains.</title>
        <authorList>
            <person name="Klenk H.-P."/>
        </authorList>
    </citation>
    <scope>NUCLEOTIDE SEQUENCE [LARGE SCALE GENOMIC DNA]</scope>
    <source>
        <strain evidence="5 6">DSM 46670</strain>
    </source>
</reference>
<proteinExistence type="predicted"/>
<dbReference type="SUPFAM" id="SSF52518">
    <property type="entry name" value="Thiamin diphosphate-binding fold (THDP-binding)"/>
    <property type="match status" value="1"/>
</dbReference>
<evidence type="ECO:0000256" key="3">
    <source>
        <dbReference type="ARBA" id="ARBA00023052"/>
    </source>
</evidence>
<comment type="caution">
    <text evidence="5">The sequence shown here is derived from an EMBL/GenBank/DDBJ whole genome shotgun (WGS) entry which is preliminary data.</text>
</comment>
<keyword evidence="2 5" id="KW-0560">Oxidoreductase</keyword>
<dbReference type="Pfam" id="PF02779">
    <property type="entry name" value="Transket_pyr"/>
    <property type="match status" value="1"/>
</dbReference>
<organism evidence="5 6">
    <name type="scientific">Kibdelosporangium banguiense</name>
    <dbReference type="NCBI Taxonomy" id="1365924"/>
    <lineage>
        <taxon>Bacteria</taxon>
        <taxon>Bacillati</taxon>
        <taxon>Actinomycetota</taxon>
        <taxon>Actinomycetes</taxon>
        <taxon>Pseudonocardiales</taxon>
        <taxon>Pseudonocardiaceae</taxon>
        <taxon>Kibdelosporangium</taxon>
    </lineage>
</organism>
<dbReference type="InterPro" id="IPR005475">
    <property type="entry name" value="Transketolase-like_Pyr-bd"/>
</dbReference>
<keyword evidence="3" id="KW-0786">Thiamine pyrophosphate</keyword>
<evidence type="ECO:0000256" key="1">
    <source>
        <dbReference type="ARBA" id="ARBA00001964"/>
    </source>
</evidence>
<evidence type="ECO:0000313" key="6">
    <source>
        <dbReference type="Proteomes" id="UP001519332"/>
    </source>
</evidence>
<dbReference type="InterPro" id="IPR033248">
    <property type="entry name" value="Transketolase_C"/>
</dbReference>
<feature type="domain" description="Transketolase-like pyrimidine-binding" evidence="4">
    <location>
        <begin position="5"/>
        <end position="180"/>
    </location>
</feature>
<dbReference type="PANTHER" id="PTHR43257">
    <property type="entry name" value="PYRUVATE DEHYDROGENASE E1 COMPONENT BETA SUBUNIT"/>
    <property type="match status" value="1"/>
</dbReference>
<dbReference type="SUPFAM" id="SSF52922">
    <property type="entry name" value="TK C-terminal domain-like"/>
    <property type="match status" value="1"/>
</dbReference>
<protein>
    <submittedName>
        <fullName evidence="5">Pyruvate dehydrogenase E1 component beta subunit</fullName>
        <ecNumber evidence="5">1.2.4.1</ecNumber>
    </submittedName>
</protein>
<name>A0ABS4TQW3_9PSEU</name>
<comment type="cofactor">
    <cofactor evidence="1">
        <name>thiamine diphosphate</name>
        <dbReference type="ChEBI" id="CHEBI:58937"/>
    </cofactor>
</comment>
<dbReference type="Gene3D" id="3.40.50.970">
    <property type="match status" value="1"/>
</dbReference>
<keyword evidence="6" id="KW-1185">Reference proteome</keyword>
<evidence type="ECO:0000256" key="2">
    <source>
        <dbReference type="ARBA" id="ARBA00023002"/>
    </source>
</evidence>
<dbReference type="RefSeq" id="WP_209643834.1">
    <property type="nucleotide sequence ID" value="NZ_JAGINW010000001.1"/>
</dbReference>
<sequence>MIRTDRVVDNLNSALHRLFADDDTLYLLGEDVADPYGGAFKVSAGLSTAFPDRVISTPISENGIAGVANGLALCGNRVLVEIMFGDFVTLAFDQIVNVAAKSVSMYGRRRKMSVIVRCPMGGNRGYGPTHSQSLQKHFLGVPDLLLFEMSPLHDNLTVLRRMLDLGRPCMFFENKPVYGERTHAPGPIDDLFRFDFLDAEGNWARVSVDDTAGCLLIAPGGMVSRALAAARRLLLEHEIDVTIVVPSQLYPVIVEPILDDARRARHVFVVQECTPGGSWGHEVAQSLHELCWDDLNRPVTLIQSRDSVIPAARHLERRAVVQADDIVDRVVAACANVRL</sequence>